<organism evidence="2 3">
    <name type="scientific">Cyphellophora attinorum</name>
    <dbReference type="NCBI Taxonomy" id="1664694"/>
    <lineage>
        <taxon>Eukaryota</taxon>
        <taxon>Fungi</taxon>
        <taxon>Dikarya</taxon>
        <taxon>Ascomycota</taxon>
        <taxon>Pezizomycotina</taxon>
        <taxon>Eurotiomycetes</taxon>
        <taxon>Chaetothyriomycetidae</taxon>
        <taxon>Chaetothyriales</taxon>
        <taxon>Cyphellophoraceae</taxon>
        <taxon>Cyphellophora</taxon>
    </lineage>
</organism>
<dbReference type="RefSeq" id="XP_018005349.1">
    <property type="nucleotide sequence ID" value="XM_018147549.1"/>
</dbReference>
<dbReference type="AlphaFoldDB" id="A0A0N1P275"/>
<sequence>MELKKLLLGSILLFGAADALPKRKDGSNQSIYLRLYSNNLSSYLLVNYDNQCYGYVDIDLNRHCDHDYNGKYDLFDKQLPKRDDFNRHSLNFDSVNELSKRDDLDRHSHNEPDILDKHSKAYDNLHKHSKAYDIILDWHSHNEPIILDKLSKRDSLNRHIFNELDVIDQLPKRDNFDRHSVNKHSKRYDLDFDWHSNNEPLDQL</sequence>
<reference evidence="2 3" key="1">
    <citation type="submission" date="2015-06" db="EMBL/GenBank/DDBJ databases">
        <title>Draft genome of the ant-associated black yeast Phialophora attae CBS 131958.</title>
        <authorList>
            <person name="Moreno L.F."/>
            <person name="Stielow B.J."/>
            <person name="de Hoog S."/>
            <person name="Vicente V.A."/>
            <person name="Weiss V.A."/>
            <person name="de Vries M."/>
            <person name="Cruz L.M."/>
            <person name="Souza E.M."/>
        </authorList>
    </citation>
    <scope>NUCLEOTIDE SEQUENCE [LARGE SCALE GENOMIC DNA]</scope>
    <source>
        <strain evidence="2 3">CBS 131958</strain>
    </source>
</reference>
<protein>
    <submittedName>
        <fullName evidence="2">Uncharacterized protein</fullName>
    </submittedName>
</protein>
<dbReference type="EMBL" id="LFJN01000001">
    <property type="protein sequence ID" value="KPI45386.1"/>
    <property type="molecule type" value="Genomic_DNA"/>
</dbReference>
<dbReference type="Proteomes" id="UP000038010">
    <property type="component" value="Unassembled WGS sequence"/>
</dbReference>
<feature type="chain" id="PRO_5005879522" evidence="1">
    <location>
        <begin position="20"/>
        <end position="204"/>
    </location>
</feature>
<feature type="signal peptide" evidence="1">
    <location>
        <begin position="1"/>
        <end position="19"/>
    </location>
</feature>
<accession>A0A0N1P275</accession>
<dbReference type="VEuPathDB" id="FungiDB:AB675_719"/>
<evidence type="ECO:0000313" key="2">
    <source>
        <dbReference type="EMBL" id="KPI45386.1"/>
    </source>
</evidence>
<comment type="caution">
    <text evidence="2">The sequence shown here is derived from an EMBL/GenBank/DDBJ whole genome shotgun (WGS) entry which is preliminary data.</text>
</comment>
<name>A0A0N1P275_9EURO</name>
<proteinExistence type="predicted"/>
<evidence type="ECO:0000256" key="1">
    <source>
        <dbReference type="SAM" id="SignalP"/>
    </source>
</evidence>
<dbReference type="GeneID" id="28739418"/>
<keyword evidence="3" id="KW-1185">Reference proteome</keyword>
<gene>
    <name evidence="2" type="ORF">AB675_719</name>
</gene>
<keyword evidence="1" id="KW-0732">Signal</keyword>
<evidence type="ECO:0000313" key="3">
    <source>
        <dbReference type="Proteomes" id="UP000038010"/>
    </source>
</evidence>